<protein>
    <recommendedName>
        <fullName evidence="2">Polymer-forming bactofilin</fullName>
    </recommendedName>
</protein>
<dbReference type="InterPro" id="IPR007607">
    <property type="entry name" value="BacA/B"/>
</dbReference>
<dbReference type="EMBL" id="FRYL01000014">
    <property type="protein sequence ID" value="SHO80639.1"/>
    <property type="molecule type" value="Genomic_DNA"/>
</dbReference>
<gene>
    <name evidence="1" type="ORF">MNB_SV-15-353</name>
</gene>
<organism evidence="1">
    <name type="scientific">hydrothermal vent metagenome</name>
    <dbReference type="NCBI Taxonomy" id="652676"/>
    <lineage>
        <taxon>unclassified sequences</taxon>
        <taxon>metagenomes</taxon>
        <taxon>ecological metagenomes</taxon>
    </lineage>
</organism>
<reference evidence="1" key="1">
    <citation type="submission" date="2016-10" db="EMBL/GenBank/DDBJ databases">
        <authorList>
            <person name="de Groot N.N."/>
        </authorList>
    </citation>
    <scope>NUCLEOTIDE SEQUENCE</scope>
</reference>
<evidence type="ECO:0008006" key="2">
    <source>
        <dbReference type="Google" id="ProtNLM"/>
    </source>
</evidence>
<name>A0A1W1EIF5_9ZZZZ</name>
<proteinExistence type="predicted"/>
<dbReference type="AlphaFoldDB" id="A0A1W1EIF5"/>
<dbReference type="PANTHER" id="PTHR35024:SF4">
    <property type="entry name" value="POLYMER-FORMING CYTOSKELETAL PROTEIN"/>
    <property type="match status" value="1"/>
</dbReference>
<evidence type="ECO:0000313" key="1">
    <source>
        <dbReference type="EMBL" id="SHO80639.1"/>
    </source>
</evidence>
<sequence length="98" mass="10718">MHINGEFDGVLTTTAEIVIGKTGFVTGEMKAKRLIVAGEFKGEYKGDSIDILPTGKVFGEIHVKNVIIEPNGIFEGESKIIREEAVLKLETKATDKKK</sequence>
<dbReference type="PANTHER" id="PTHR35024">
    <property type="entry name" value="HYPOTHETICAL CYTOSOLIC PROTEIN"/>
    <property type="match status" value="1"/>
</dbReference>
<dbReference type="Pfam" id="PF04519">
    <property type="entry name" value="Bactofilin"/>
    <property type="match status" value="1"/>
</dbReference>
<accession>A0A1W1EIF5</accession>